<evidence type="ECO:0000313" key="3">
    <source>
        <dbReference type="EMBL" id="TXD37748.1"/>
    </source>
</evidence>
<feature type="compositionally biased region" description="Basic and acidic residues" evidence="1">
    <location>
        <begin position="206"/>
        <end position="216"/>
    </location>
</feature>
<name>A0A5C6X8R7_9DELT</name>
<evidence type="ECO:0000256" key="2">
    <source>
        <dbReference type="SAM" id="SignalP"/>
    </source>
</evidence>
<evidence type="ECO:0000313" key="4">
    <source>
        <dbReference type="Proteomes" id="UP000321412"/>
    </source>
</evidence>
<feature type="signal peptide" evidence="2">
    <location>
        <begin position="1"/>
        <end position="18"/>
    </location>
</feature>
<accession>A0A5C6X8R7</accession>
<evidence type="ECO:0000256" key="1">
    <source>
        <dbReference type="SAM" id="MobiDB-lite"/>
    </source>
</evidence>
<comment type="caution">
    <text evidence="3">The sequence shown here is derived from an EMBL/GenBank/DDBJ whole genome shotgun (WGS) entry which is preliminary data.</text>
</comment>
<dbReference type="RefSeq" id="WP_146980901.1">
    <property type="nucleotide sequence ID" value="NZ_VOSM01000003.1"/>
</dbReference>
<dbReference type="Proteomes" id="UP000321412">
    <property type="component" value="Unassembled WGS sequence"/>
</dbReference>
<dbReference type="InterPro" id="IPR029058">
    <property type="entry name" value="AB_hydrolase_fold"/>
</dbReference>
<evidence type="ECO:0008006" key="5">
    <source>
        <dbReference type="Google" id="ProtNLM"/>
    </source>
</evidence>
<keyword evidence="4" id="KW-1185">Reference proteome</keyword>
<feature type="compositionally biased region" description="Basic and acidic residues" evidence="1">
    <location>
        <begin position="1019"/>
        <end position="1039"/>
    </location>
</feature>
<dbReference type="OrthoDB" id="5477453at2"/>
<proteinExistence type="predicted"/>
<dbReference type="AlphaFoldDB" id="A0A5C6X8R7"/>
<dbReference type="Gene3D" id="3.40.50.1820">
    <property type="entry name" value="alpha/beta hydrolase"/>
    <property type="match status" value="1"/>
</dbReference>
<gene>
    <name evidence="3" type="ORF">FRC98_08660</name>
</gene>
<organism evidence="3 4">
    <name type="scientific">Lujinxingia vulgaris</name>
    <dbReference type="NCBI Taxonomy" id="2600176"/>
    <lineage>
        <taxon>Bacteria</taxon>
        <taxon>Deltaproteobacteria</taxon>
        <taxon>Bradymonadales</taxon>
        <taxon>Lujinxingiaceae</taxon>
        <taxon>Lujinxingia</taxon>
    </lineage>
</organism>
<feature type="region of interest" description="Disordered" evidence="1">
    <location>
        <begin position="1010"/>
        <end position="1039"/>
    </location>
</feature>
<reference evidence="3 4" key="1">
    <citation type="submission" date="2019-08" db="EMBL/GenBank/DDBJ databases">
        <title>Bradymonadales sp. TMQ4.</title>
        <authorList>
            <person name="Liang Q."/>
        </authorList>
    </citation>
    <scope>NUCLEOTIDE SEQUENCE [LARGE SCALE GENOMIC DNA]</scope>
    <source>
        <strain evidence="3 4">TMQ4</strain>
    </source>
</reference>
<dbReference type="PROSITE" id="PS51257">
    <property type="entry name" value="PROKAR_LIPOPROTEIN"/>
    <property type="match status" value="1"/>
</dbReference>
<protein>
    <recommendedName>
        <fullName evidence="5">Bacterial virulence factor lipase N-terminal domain-containing protein</fullName>
    </recommendedName>
</protein>
<dbReference type="EMBL" id="VOSM01000003">
    <property type="protein sequence ID" value="TXD37748.1"/>
    <property type="molecule type" value="Genomic_DNA"/>
</dbReference>
<sequence length="1124" mass="122493">MLRTPSTLLALAALSLSAACWPTNEPTLGLGEASPSGGPRVDFDLDERPFPDIPFPNDLATRADATSPTGKRLNVSTLAASAAEAKVRNAINEQTGFAVFAPMHVSFDAPLDVDNLIARHQQLTPDFDDDAVYLVNVDPDSPGYGDVVLLDMGLGNFPITLERANNYFLLDPRADDRNLLFEESAEQATGPGGEFTWVDDTDDDGNLDRPNTRDPDGDPTVFRQVFDFYERETNTLILRPVNPLEPGTTYAVVLTDALVGEDGQAIDSPFESVNHLDQSQALEPLRELLPQRFPERFDRDLSQLRFAWSFTTQVPTEVLEGVRAGLYGHGPLAWLSERFPAEFLAVHNVKAPDAAEPMTFKLDALLSFIVPLANEQLGPSGTRAIEEAFEDVDYVVSGTYLSPHFLIDPKGLAREGNEANDDALFQIDLASGRAEVRPAEVHFICTVPTSEGTRQAPFPVIIYSHAISSTRFEMLAFAGAMAKFGFATCTIDAAGHGLEVPAEFRGLLEGVGESEGLDNLADVIGLHRARDIDNDGATDSGADYFSADVLHSRDMIRQTTIDQMQLIRILRSFDGQSRFDAANTESDFARRLPHLIANPDQDADGQLELWGDFNGDGTVDVGGDRPYAAWGTSLGGIQATVLSGIEPTIVAGASNAGGGGLLDIATRTTIGNVRNGVILRMMGPLVIGRPVEDGQRTRLDWLFPQGDSSVSSPIALLPALDDGDRIVVRNLTREANPNVPDDEAYAQTYVRDGAFRVGIAADALGASARRALIGFDNQIDVYEDLMGCKEVQTCGRNNCDAGHYCSDAETCEPLSGCFSAFDLERVAETDPERAARFEHRIVHDPTRLGDPIVIEVYSADGELKHSVDKLGYTYTSQNLYYPAGAPLAAPAEGWGLRRQTPRFRSFMGLSQMLLEQADPAVFASHFVGNALRYPYESEAFRSGQTNFLTIGTLGDQVVPINAALAIARANGVLEVLASDPRYGMPENQFLIENFVYEGIATLNRFPSHPDTLFDPDNLDEGKWRRADQPDNDDPKPVADEPLRATIQTESGISALRLGYLDHRGTHTFNAPNPDAAFDIHTFLTNQVGWFLATGGQSISDDHCLEEMSMAGCEFFDKLDYDNPL</sequence>
<dbReference type="SUPFAM" id="SSF53474">
    <property type="entry name" value="alpha/beta-Hydrolases"/>
    <property type="match status" value="1"/>
</dbReference>
<feature type="chain" id="PRO_5022998410" description="Bacterial virulence factor lipase N-terminal domain-containing protein" evidence="2">
    <location>
        <begin position="19"/>
        <end position="1124"/>
    </location>
</feature>
<keyword evidence="2" id="KW-0732">Signal</keyword>
<feature type="region of interest" description="Disordered" evidence="1">
    <location>
        <begin position="185"/>
        <end position="219"/>
    </location>
</feature>